<evidence type="ECO:0000256" key="4">
    <source>
        <dbReference type="ARBA" id="ARBA00022801"/>
    </source>
</evidence>
<evidence type="ECO:0000256" key="3">
    <source>
        <dbReference type="ARBA" id="ARBA00022763"/>
    </source>
</evidence>
<dbReference type="Proteomes" id="UP000293162">
    <property type="component" value="Unassembled WGS sequence"/>
</dbReference>
<dbReference type="InterPro" id="IPR003738">
    <property type="entry name" value="SRAP"/>
</dbReference>
<evidence type="ECO:0000256" key="7">
    <source>
        <dbReference type="ARBA" id="ARBA00023239"/>
    </source>
</evidence>
<keyword evidence="5" id="KW-0190">Covalent protein-DNA linkage</keyword>
<keyword evidence="2 8" id="KW-0645">Protease</keyword>
<dbReference type="GO" id="GO:0016829">
    <property type="term" value="F:lyase activity"/>
    <property type="evidence" value="ECO:0007669"/>
    <property type="project" value="UniProtKB-KW"/>
</dbReference>
<evidence type="ECO:0000313" key="10">
    <source>
        <dbReference type="Proteomes" id="UP000293162"/>
    </source>
</evidence>
<evidence type="ECO:0000256" key="8">
    <source>
        <dbReference type="RuleBase" id="RU364100"/>
    </source>
</evidence>
<protein>
    <recommendedName>
        <fullName evidence="8">Abasic site processing protein</fullName>
        <ecNumber evidence="8">3.4.-.-</ecNumber>
    </recommendedName>
</protein>
<evidence type="ECO:0000256" key="6">
    <source>
        <dbReference type="ARBA" id="ARBA00023125"/>
    </source>
</evidence>
<keyword evidence="10" id="KW-1185">Reference proteome</keyword>
<evidence type="ECO:0000256" key="1">
    <source>
        <dbReference type="ARBA" id="ARBA00008136"/>
    </source>
</evidence>
<dbReference type="GO" id="GO:0106300">
    <property type="term" value="P:protein-DNA covalent cross-linking repair"/>
    <property type="evidence" value="ECO:0007669"/>
    <property type="project" value="InterPro"/>
</dbReference>
<evidence type="ECO:0000313" key="9">
    <source>
        <dbReference type="EMBL" id="RYU94370.1"/>
    </source>
</evidence>
<name>A0A4V1ZCZ4_9BACT</name>
<keyword evidence="7" id="KW-0456">Lyase</keyword>
<dbReference type="OrthoDB" id="9782620at2"/>
<evidence type="ECO:0000256" key="2">
    <source>
        <dbReference type="ARBA" id="ARBA00022670"/>
    </source>
</evidence>
<dbReference type="InterPro" id="IPR036590">
    <property type="entry name" value="SRAP-like"/>
</dbReference>
<dbReference type="GO" id="GO:0008233">
    <property type="term" value="F:peptidase activity"/>
    <property type="evidence" value="ECO:0007669"/>
    <property type="project" value="UniProtKB-KW"/>
</dbReference>
<dbReference type="GO" id="GO:0003697">
    <property type="term" value="F:single-stranded DNA binding"/>
    <property type="evidence" value="ECO:0007669"/>
    <property type="project" value="InterPro"/>
</dbReference>
<dbReference type="RefSeq" id="WP_130022459.1">
    <property type="nucleotide sequence ID" value="NZ_SEWF01000026.1"/>
</dbReference>
<gene>
    <name evidence="9" type="ORF">EWM59_17145</name>
</gene>
<dbReference type="PANTHER" id="PTHR13604">
    <property type="entry name" value="DC12-RELATED"/>
    <property type="match status" value="1"/>
</dbReference>
<dbReference type="EMBL" id="SEWF01000026">
    <property type="protein sequence ID" value="RYU94370.1"/>
    <property type="molecule type" value="Genomic_DNA"/>
</dbReference>
<keyword evidence="3" id="KW-0227">DNA damage</keyword>
<keyword evidence="6" id="KW-0238">DNA-binding</keyword>
<dbReference type="SUPFAM" id="SSF143081">
    <property type="entry name" value="BB1717-like"/>
    <property type="match status" value="1"/>
</dbReference>
<comment type="similarity">
    <text evidence="1 8">Belongs to the SOS response-associated peptidase family.</text>
</comment>
<accession>A0A4V1ZCZ4</accession>
<dbReference type="EC" id="3.4.-.-" evidence="8"/>
<dbReference type="AlphaFoldDB" id="A0A4V1ZCZ4"/>
<proteinExistence type="inferred from homology"/>
<dbReference type="PANTHER" id="PTHR13604:SF0">
    <property type="entry name" value="ABASIC SITE PROCESSING PROTEIN HMCES"/>
    <property type="match status" value="1"/>
</dbReference>
<reference evidence="9 10" key="1">
    <citation type="submission" date="2019-02" db="EMBL/GenBank/DDBJ databases">
        <title>Bacterial novel species Emticicia sp. 17J42-9 isolated from soil.</title>
        <authorList>
            <person name="Jung H.-Y."/>
        </authorList>
    </citation>
    <scope>NUCLEOTIDE SEQUENCE [LARGE SCALE GENOMIC DNA]</scope>
    <source>
        <strain evidence="9 10">17J42-9</strain>
    </source>
</reference>
<dbReference type="Pfam" id="PF02586">
    <property type="entry name" value="SRAP"/>
    <property type="match status" value="1"/>
</dbReference>
<dbReference type="Gene3D" id="3.90.1680.10">
    <property type="entry name" value="SOS response associated peptidase-like"/>
    <property type="match status" value="1"/>
</dbReference>
<dbReference type="GO" id="GO:0006508">
    <property type="term" value="P:proteolysis"/>
    <property type="evidence" value="ECO:0007669"/>
    <property type="project" value="UniProtKB-KW"/>
</dbReference>
<comment type="caution">
    <text evidence="9">The sequence shown here is derived from an EMBL/GenBank/DDBJ whole genome shotgun (WGS) entry which is preliminary data.</text>
</comment>
<sequence>MCYHLSQAIDPDRLKERYRAKKFNDSEKVKPVYHANAFSFLPLPVITDAEPDTIQLMQWGLIPSWASNHDKAMELRKNTPNARIETIFEKPSFRESAHKRHCLVPATGFFEWQTIGSKKFPYYIHLKDEEIFSMAGIWEVWTDKQSGETKETFSILTTDANPLMARIHNSKKRMPVILAKETELDWLHKGFDETTIDSFARPFDEKKMEAYTISRRISEKDSNTPDVLKPYTYSEITQTSLF</sequence>
<organism evidence="9 10">
    <name type="scientific">Emticicia agri</name>
    <dbReference type="NCBI Taxonomy" id="2492393"/>
    <lineage>
        <taxon>Bacteria</taxon>
        <taxon>Pseudomonadati</taxon>
        <taxon>Bacteroidota</taxon>
        <taxon>Cytophagia</taxon>
        <taxon>Cytophagales</taxon>
        <taxon>Leadbetterellaceae</taxon>
        <taxon>Emticicia</taxon>
    </lineage>
</organism>
<evidence type="ECO:0000256" key="5">
    <source>
        <dbReference type="ARBA" id="ARBA00023124"/>
    </source>
</evidence>
<keyword evidence="4 8" id="KW-0378">Hydrolase</keyword>